<dbReference type="KEGG" id="sor:SOR_1033"/>
<accession>F2QDH4</accession>
<feature type="transmembrane region" description="Helical" evidence="1">
    <location>
        <begin position="97"/>
        <end position="118"/>
    </location>
</feature>
<evidence type="ECO:0000313" key="2">
    <source>
        <dbReference type="EMBL" id="CBZ00692.1"/>
    </source>
</evidence>
<protein>
    <recommendedName>
        <fullName evidence="4">DUF443 family protein</fullName>
    </recommendedName>
</protein>
<evidence type="ECO:0008006" key="4">
    <source>
        <dbReference type="Google" id="ProtNLM"/>
    </source>
</evidence>
<gene>
    <name evidence="2" type="ordered locus">SOR_1033</name>
</gene>
<feature type="transmembrane region" description="Helical" evidence="1">
    <location>
        <begin position="152"/>
        <end position="171"/>
    </location>
</feature>
<dbReference type="EMBL" id="FR720602">
    <property type="protein sequence ID" value="CBZ00692.1"/>
    <property type="molecule type" value="Genomic_DNA"/>
</dbReference>
<dbReference type="eggNOG" id="ENOG50304R2">
    <property type="taxonomic scope" value="Bacteria"/>
</dbReference>
<dbReference type="InterPro" id="IPR005915">
    <property type="entry name" value="Tandem_5TM"/>
</dbReference>
<dbReference type="RefSeq" id="WP_000405223.1">
    <property type="nucleotide sequence ID" value="NC_015291.1"/>
</dbReference>
<keyword evidence="1" id="KW-0812">Transmembrane</keyword>
<evidence type="ECO:0000256" key="1">
    <source>
        <dbReference type="SAM" id="Phobius"/>
    </source>
</evidence>
<dbReference type="Proteomes" id="UP000008131">
    <property type="component" value="Chromosome"/>
</dbReference>
<organism evidence="2 3">
    <name type="scientific">Streptococcus oralis (strain Uo5)</name>
    <dbReference type="NCBI Taxonomy" id="927666"/>
    <lineage>
        <taxon>Bacteria</taxon>
        <taxon>Bacillati</taxon>
        <taxon>Bacillota</taxon>
        <taxon>Bacilli</taxon>
        <taxon>Lactobacillales</taxon>
        <taxon>Streptococcaceae</taxon>
        <taxon>Streptococcus</taxon>
    </lineage>
</organism>
<feature type="transmembrane region" description="Helical" evidence="1">
    <location>
        <begin position="67"/>
        <end position="85"/>
    </location>
</feature>
<proteinExistence type="predicted"/>
<reference evidence="2 3" key="1">
    <citation type="journal article" date="2011" name="J. Bacteriol.">
        <title>Genome of Streptococcus oralis strain Uo5.</title>
        <authorList>
            <person name="Reichmann P."/>
            <person name="Nuhn M."/>
            <person name="Denapaite D."/>
            <person name="Bruckner R."/>
            <person name="Henrich B."/>
            <person name="Maurer P."/>
            <person name="Rieger M."/>
            <person name="Klages S."/>
            <person name="Reinhard R."/>
            <person name="Hakenbeck R."/>
        </authorList>
    </citation>
    <scope>NUCLEOTIDE SEQUENCE [LARGE SCALE GENOMIC DNA]</scope>
    <source>
        <strain evidence="2 3">Uo5</strain>
    </source>
</reference>
<dbReference type="AlphaFoldDB" id="F2QDH4"/>
<dbReference type="HOGENOM" id="CLU_105427_0_0_9"/>
<evidence type="ECO:0000313" key="3">
    <source>
        <dbReference type="Proteomes" id="UP000008131"/>
    </source>
</evidence>
<sequence length="218" mass="25308">MEINVKETKYFCHQLVELNGKKYILDASSMTPKFYYWGVPTDELTVEMTELNSEDINFSTPINKFKASYVAIMVQPLVWIVYSLLKTFFKEYNISQQIILKLVVFCVSILFPYLIFYFTREKERNNVKALLPSSSRKYEMIFKPVSARRQVFDAYIFTVPIIACLALYLSINDGGEGIVLVINSIVSFFLLSFLFGKIPILSAYKIRNVTFEGIREIK</sequence>
<dbReference type="NCBIfam" id="TIGR01218">
    <property type="entry name" value="Gpos_tandem_5TM"/>
    <property type="match status" value="1"/>
</dbReference>
<keyword evidence="1" id="KW-0472">Membrane</keyword>
<name>F2QDH4_STROU</name>
<feature type="transmembrane region" description="Helical" evidence="1">
    <location>
        <begin position="177"/>
        <end position="196"/>
    </location>
</feature>
<keyword evidence="1" id="KW-1133">Transmembrane helix</keyword>